<dbReference type="Proteomes" id="UP000011863">
    <property type="component" value="Chromosome"/>
</dbReference>
<dbReference type="RefSeq" id="WP_015443836.1">
    <property type="nucleotide sequence ID" value="NC_020520.1"/>
</dbReference>
<feature type="region of interest" description="Disordered" evidence="9">
    <location>
        <begin position="276"/>
        <end position="435"/>
    </location>
</feature>
<keyword evidence="10" id="KW-0472">Membrane</keyword>
<dbReference type="FunFam" id="3.30.200.20:FF:000035">
    <property type="entry name" value="Serine/threonine protein kinase Stk1"/>
    <property type="match status" value="1"/>
</dbReference>
<dbReference type="PROSITE" id="PS00108">
    <property type="entry name" value="PROTEIN_KINASE_ST"/>
    <property type="match status" value="1"/>
</dbReference>
<evidence type="ECO:0000256" key="6">
    <source>
        <dbReference type="ARBA" id="ARBA00022840"/>
    </source>
</evidence>
<dbReference type="GO" id="GO:0005524">
    <property type="term" value="F:ATP binding"/>
    <property type="evidence" value="ECO:0007669"/>
    <property type="project" value="UniProtKB-KW"/>
</dbReference>
<dbReference type="InterPro" id="IPR011009">
    <property type="entry name" value="Kinase-like_dom_sf"/>
</dbReference>
<keyword evidence="3 12" id="KW-0808">Transferase</keyword>
<organism evidence="12 13">
    <name type="scientific">Ilumatobacter coccineus (strain NBRC 103263 / KCTC 29153 / YM16-304)</name>
    <dbReference type="NCBI Taxonomy" id="1313172"/>
    <lineage>
        <taxon>Bacteria</taxon>
        <taxon>Bacillati</taxon>
        <taxon>Actinomycetota</taxon>
        <taxon>Acidimicrobiia</taxon>
        <taxon>Acidimicrobiales</taxon>
        <taxon>Ilumatobacteraceae</taxon>
        <taxon>Ilumatobacter</taxon>
    </lineage>
</organism>
<dbReference type="Gene3D" id="1.10.510.10">
    <property type="entry name" value="Transferase(Phosphotransferase) domain 1"/>
    <property type="match status" value="1"/>
</dbReference>
<dbReference type="SUPFAM" id="SSF56112">
    <property type="entry name" value="Protein kinase-like (PK-like)"/>
    <property type="match status" value="1"/>
</dbReference>
<evidence type="ECO:0000313" key="13">
    <source>
        <dbReference type="Proteomes" id="UP000011863"/>
    </source>
</evidence>
<keyword evidence="13" id="KW-1185">Reference proteome</keyword>
<comment type="catalytic activity">
    <reaction evidence="8">
        <text>L-seryl-[protein] + ATP = O-phospho-L-seryl-[protein] + ADP + H(+)</text>
        <dbReference type="Rhea" id="RHEA:17989"/>
        <dbReference type="Rhea" id="RHEA-COMP:9863"/>
        <dbReference type="Rhea" id="RHEA-COMP:11604"/>
        <dbReference type="ChEBI" id="CHEBI:15378"/>
        <dbReference type="ChEBI" id="CHEBI:29999"/>
        <dbReference type="ChEBI" id="CHEBI:30616"/>
        <dbReference type="ChEBI" id="CHEBI:83421"/>
        <dbReference type="ChEBI" id="CHEBI:456216"/>
        <dbReference type="EC" id="2.7.11.1"/>
    </reaction>
</comment>
<evidence type="ECO:0000313" key="12">
    <source>
        <dbReference type="EMBL" id="BAN04589.1"/>
    </source>
</evidence>
<protein>
    <recommendedName>
        <fullName evidence="1">non-specific serine/threonine protein kinase</fullName>
        <ecNumber evidence="1">2.7.11.1</ecNumber>
    </recommendedName>
</protein>
<reference evidence="12 13" key="1">
    <citation type="journal article" date="2013" name="Int. J. Syst. Evol. Microbiol.">
        <title>Ilumatobacter nonamiense sp. nov. and Ilumatobacter coccineum sp. nov., isolated from seashore sand.</title>
        <authorList>
            <person name="Matsumoto A."/>
            <person name="Kasai H."/>
            <person name="Matsuo Y."/>
            <person name="Shizuri Y."/>
            <person name="Ichikawa N."/>
            <person name="Fujita N."/>
            <person name="Omura S."/>
            <person name="Takahashi Y."/>
        </authorList>
    </citation>
    <scope>NUCLEOTIDE SEQUENCE [LARGE SCALE GENOMIC DNA]</scope>
    <source>
        <strain evidence="13">NBRC 103263 / KCTC 29153 / YM16-304</strain>
    </source>
</reference>
<evidence type="ECO:0000256" key="4">
    <source>
        <dbReference type="ARBA" id="ARBA00022741"/>
    </source>
</evidence>
<evidence type="ECO:0000256" key="3">
    <source>
        <dbReference type="ARBA" id="ARBA00022679"/>
    </source>
</evidence>
<keyword evidence="6" id="KW-0067">ATP-binding</keyword>
<dbReference type="AlphaFoldDB" id="A0A6C7EHH6"/>
<proteinExistence type="predicted"/>
<dbReference type="GO" id="GO:0045717">
    <property type="term" value="P:negative regulation of fatty acid biosynthetic process"/>
    <property type="evidence" value="ECO:0007669"/>
    <property type="project" value="UniProtKB-ARBA"/>
</dbReference>
<keyword evidence="2 12" id="KW-0723">Serine/threonine-protein kinase</keyword>
<evidence type="ECO:0000259" key="11">
    <source>
        <dbReference type="PROSITE" id="PS50011"/>
    </source>
</evidence>
<feature type="transmembrane region" description="Helical" evidence="10">
    <location>
        <begin position="444"/>
        <end position="465"/>
    </location>
</feature>
<dbReference type="EMBL" id="AP012057">
    <property type="protein sequence ID" value="BAN04589.1"/>
    <property type="molecule type" value="Genomic_DNA"/>
</dbReference>
<keyword evidence="5 12" id="KW-0418">Kinase</keyword>
<dbReference type="OrthoDB" id="9762169at2"/>
<dbReference type="GO" id="GO:0004674">
    <property type="term" value="F:protein serine/threonine kinase activity"/>
    <property type="evidence" value="ECO:0007669"/>
    <property type="project" value="UniProtKB-KW"/>
</dbReference>
<dbReference type="FunFam" id="1.10.510.10:FF:000021">
    <property type="entry name" value="Serine/threonine protein kinase"/>
    <property type="match status" value="1"/>
</dbReference>
<dbReference type="InterPro" id="IPR000719">
    <property type="entry name" value="Prot_kinase_dom"/>
</dbReference>
<feature type="compositionally biased region" description="Low complexity" evidence="9">
    <location>
        <begin position="394"/>
        <end position="416"/>
    </location>
</feature>
<evidence type="ECO:0000256" key="7">
    <source>
        <dbReference type="ARBA" id="ARBA00047899"/>
    </source>
</evidence>
<name>A0A6C7EHH6_ILUCY</name>
<dbReference type="PANTHER" id="PTHR43289:SF6">
    <property type="entry name" value="SERINE_THREONINE-PROTEIN KINASE NEKL-3"/>
    <property type="match status" value="1"/>
</dbReference>
<evidence type="ECO:0000256" key="8">
    <source>
        <dbReference type="ARBA" id="ARBA00048679"/>
    </source>
</evidence>
<dbReference type="Pfam" id="PF00069">
    <property type="entry name" value="Pkinase"/>
    <property type="match status" value="1"/>
</dbReference>
<accession>A0A6C7EHH6</accession>
<feature type="domain" description="Protein kinase" evidence="11">
    <location>
        <begin position="13"/>
        <end position="283"/>
    </location>
</feature>
<dbReference type="SMART" id="SM00220">
    <property type="entry name" value="S_TKc"/>
    <property type="match status" value="1"/>
</dbReference>
<dbReference type="InterPro" id="IPR008271">
    <property type="entry name" value="Ser/Thr_kinase_AS"/>
</dbReference>
<gene>
    <name evidence="12" type="ORF">YM304_42750</name>
</gene>
<dbReference type="KEGG" id="aym:YM304_42750"/>
<evidence type="ECO:0000256" key="9">
    <source>
        <dbReference type="SAM" id="MobiDB-lite"/>
    </source>
</evidence>
<keyword evidence="10" id="KW-0812">Transmembrane</keyword>
<evidence type="ECO:0000256" key="2">
    <source>
        <dbReference type="ARBA" id="ARBA00022527"/>
    </source>
</evidence>
<dbReference type="GO" id="GO:0106310">
    <property type="term" value="F:protein serine kinase activity"/>
    <property type="evidence" value="ECO:0007669"/>
    <property type="project" value="RHEA"/>
</dbReference>
<dbReference type="PANTHER" id="PTHR43289">
    <property type="entry name" value="MITOGEN-ACTIVATED PROTEIN KINASE KINASE KINASE 20-RELATED"/>
    <property type="match status" value="1"/>
</dbReference>
<dbReference type="CDD" id="cd14014">
    <property type="entry name" value="STKc_PknB_like"/>
    <property type="match status" value="1"/>
</dbReference>
<sequence>MSAPTRTIIAGRYELQRRLAQGGMAEVWLAIDLTLDRRVAVKWLKPTLATDEVVAERFRREAKAAASLDHANIVAVYDVFEHDGRQAVVMQLVDGKSLRQLLDTQKRLSPELTCHIGSAVAAALDHAHEAGFVHRDVKPGNIMITPDGRVLLTDFGIAKGLHGDTGDDLTSDNIMMGTAKYLSPEQVRGKKLDGRADLYSLGLVLYECLAGRVPFLGESDADTALARLQRDPTDLARLRATLPTRLVNVIHDLLARNPDKRPATGDALIVELKAASAEGPPEIDPTDAERSPVAPFSAGRLMRAPSDLRGRAKDRDRGRQTPTPPRGKQKRGDAPSRPTPRPGDRRPGRAAPHPSMQPEAPGQPIDPMLSGPVAIPGEPPHITGRTPVTPPSPTTSVASPGAPTAPRSPAPAGAASSRDHTPPAGATLRGAPAKGMDQKWGPSLALVGGLVAVAVVLVLVLWAALEFGGGEPTTTTTVLPADQVEAESAPAADEAVTDEPIASVAVEPDPAPVVDPEPIVDPSQASIISTVTFDPDGDFEEEDDTLAFATDGDPSTTWRTSCYSNEFMGAKSGVGIVVSFDTPVARPLQVGVEHGPYIVTFYGAISDDAPTTFGDWGAEVDTAFGTEGTTITSASPSQPVSHMLVLIQQLGPDDGCSDTNPFRGRISEIALAN</sequence>
<dbReference type="EC" id="2.7.11.1" evidence="1"/>
<dbReference type="Gene3D" id="3.30.200.20">
    <property type="entry name" value="Phosphorylase Kinase, domain 1"/>
    <property type="match status" value="1"/>
</dbReference>
<keyword evidence="10" id="KW-1133">Transmembrane helix</keyword>
<dbReference type="PROSITE" id="PS50011">
    <property type="entry name" value="PROTEIN_KINASE_DOM"/>
    <property type="match status" value="1"/>
</dbReference>
<comment type="catalytic activity">
    <reaction evidence="7">
        <text>L-threonyl-[protein] + ATP = O-phospho-L-threonyl-[protein] + ADP + H(+)</text>
        <dbReference type="Rhea" id="RHEA:46608"/>
        <dbReference type="Rhea" id="RHEA-COMP:11060"/>
        <dbReference type="Rhea" id="RHEA-COMP:11605"/>
        <dbReference type="ChEBI" id="CHEBI:15378"/>
        <dbReference type="ChEBI" id="CHEBI:30013"/>
        <dbReference type="ChEBI" id="CHEBI:30616"/>
        <dbReference type="ChEBI" id="CHEBI:61977"/>
        <dbReference type="ChEBI" id="CHEBI:456216"/>
        <dbReference type="EC" id="2.7.11.1"/>
    </reaction>
</comment>
<evidence type="ECO:0000256" key="5">
    <source>
        <dbReference type="ARBA" id="ARBA00022777"/>
    </source>
</evidence>
<evidence type="ECO:0000256" key="1">
    <source>
        <dbReference type="ARBA" id="ARBA00012513"/>
    </source>
</evidence>
<keyword evidence="4" id="KW-0547">Nucleotide-binding</keyword>
<feature type="compositionally biased region" description="Basic and acidic residues" evidence="9">
    <location>
        <begin position="306"/>
        <end position="319"/>
    </location>
</feature>
<evidence type="ECO:0000256" key="10">
    <source>
        <dbReference type="SAM" id="Phobius"/>
    </source>
</evidence>